<evidence type="ECO:0000313" key="4">
    <source>
        <dbReference type="Proteomes" id="UP000236161"/>
    </source>
</evidence>
<evidence type="ECO:0000256" key="1">
    <source>
        <dbReference type="SAM" id="MobiDB-lite"/>
    </source>
</evidence>
<feature type="domain" description="VQ" evidence="2">
    <location>
        <begin position="28"/>
        <end position="52"/>
    </location>
</feature>
<feature type="region of interest" description="Disordered" evidence="1">
    <location>
        <begin position="46"/>
        <end position="90"/>
    </location>
</feature>
<accession>A0A2I0ABB2</accession>
<dbReference type="AlphaFoldDB" id="A0A2I0ABB2"/>
<dbReference type="STRING" id="1088818.A0A2I0ABB2"/>
<dbReference type="InterPro" id="IPR008889">
    <property type="entry name" value="VQ"/>
</dbReference>
<name>A0A2I0ABB2_9ASPA</name>
<dbReference type="EMBL" id="KZ452001">
    <property type="protein sequence ID" value="PKA52832.1"/>
    <property type="molecule type" value="Genomic_DNA"/>
</dbReference>
<proteinExistence type="predicted"/>
<dbReference type="PANTHER" id="PTHR33143">
    <property type="entry name" value="F16F4.1 PROTEIN-RELATED"/>
    <property type="match status" value="1"/>
</dbReference>
<keyword evidence="4" id="KW-1185">Reference proteome</keyword>
<dbReference type="Pfam" id="PF05678">
    <property type="entry name" value="VQ"/>
    <property type="match status" value="1"/>
</dbReference>
<organism evidence="3 4">
    <name type="scientific">Apostasia shenzhenica</name>
    <dbReference type="NCBI Taxonomy" id="1088818"/>
    <lineage>
        <taxon>Eukaryota</taxon>
        <taxon>Viridiplantae</taxon>
        <taxon>Streptophyta</taxon>
        <taxon>Embryophyta</taxon>
        <taxon>Tracheophyta</taxon>
        <taxon>Spermatophyta</taxon>
        <taxon>Magnoliopsida</taxon>
        <taxon>Liliopsida</taxon>
        <taxon>Asparagales</taxon>
        <taxon>Orchidaceae</taxon>
        <taxon>Apostasioideae</taxon>
        <taxon>Apostasia</taxon>
    </lineage>
</organism>
<reference evidence="3 4" key="1">
    <citation type="journal article" date="2017" name="Nature">
        <title>The Apostasia genome and the evolution of orchids.</title>
        <authorList>
            <person name="Zhang G.Q."/>
            <person name="Liu K.W."/>
            <person name="Li Z."/>
            <person name="Lohaus R."/>
            <person name="Hsiao Y.Y."/>
            <person name="Niu S.C."/>
            <person name="Wang J.Y."/>
            <person name="Lin Y.C."/>
            <person name="Xu Q."/>
            <person name="Chen L.J."/>
            <person name="Yoshida K."/>
            <person name="Fujiwara S."/>
            <person name="Wang Z.W."/>
            <person name="Zhang Y.Q."/>
            <person name="Mitsuda N."/>
            <person name="Wang M."/>
            <person name="Liu G.H."/>
            <person name="Pecoraro L."/>
            <person name="Huang H.X."/>
            <person name="Xiao X.J."/>
            <person name="Lin M."/>
            <person name="Wu X.Y."/>
            <person name="Wu W.L."/>
            <person name="Chen Y.Y."/>
            <person name="Chang S.B."/>
            <person name="Sakamoto S."/>
            <person name="Ohme-Takagi M."/>
            <person name="Yagi M."/>
            <person name="Zeng S.J."/>
            <person name="Shen C.Y."/>
            <person name="Yeh C.M."/>
            <person name="Luo Y.B."/>
            <person name="Tsai W.C."/>
            <person name="Van de Peer Y."/>
            <person name="Liu Z.J."/>
        </authorList>
    </citation>
    <scope>NUCLEOTIDE SEQUENCE [LARGE SCALE GENOMIC DNA]</scope>
    <source>
        <strain evidence="4">cv. Shenzhen</strain>
        <tissue evidence="3">Stem</tissue>
    </source>
</reference>
<protein>
    <recommendedName>
        <fullName evidence="2">VQ domain-containing protein</fullName>
    </recommendedName>
</protein>
<evidence type="ECO:0000259" key="2">
    <source>
        <dbReference type="Pfam" id="PF05678"/>
    </source>
</evidence>
<sequence length="137" mass="14931">MESSTPATNALRSDSHAVSKPKVRVIHIFAPEIIKTEPANFRELVQRLTGKPREKKSRAAGGRRRRKTTKITTTAAPAPPPGAPPAEQKTAGRFQCLERVLTDQEDDEEGDVDGFFQGLGDLPLMPILSSARMDVIG</sequence>
<gene>
    <name evidence="3" type="ORF">AXF42_Ash001813</name>
</gene>
<dbReference type="InterPro" id="IPR039607">
    <property type="entry name" value="VQ_8/17/18/20/21/25"/>
</dbReference>
<feature type="compositionally biased region" description="Basic residues" evidence="1">
    <location>
        <begin position="53"/>
        <end position="69"/>
    </location>
</feature>
<dbReference type="Proteomes" id="UP000236161">
    <property type="component" value="Unassembled WGS sequence"/>
</dbReference>
<evidence type="ECO:0000313" key="3">
    <source>
        <dbReference type="EMBL" id="PKA52832.1"/>
    </source>
</evidence>
<dbReference type="OrthoDB" id="693437at2759"/>
<dbReference type="PANTHER" id="PTHR33143:SF3">
    <property type="entry name" value="VQ MOTIF-CONTAINING PROTEIN 17-RELATED"/>
    <property type="match status" value="1"/>
</dbReference>
<dbReference type="GO" id="GO:0005634">
    <property type="term" value="C:nucleus"/>
    <property type="evidence" value="ECO:0007669"/>
    <property type="project" value="TreeGrafter"/>
</dbReference>